<feature type="domain" description="Histidine kinase" evidence="13">
    <location>
        <begin position="289"/>
        <end position="506"/>
    </location>
</feature>
<dbReference type="InterPro" id="IPR003594">
    <property type="entry name" value="HATPase_dom"/>
</dbReference>
<dbReference type="GO" id="GO:0000155">
    <property type="term" value="F:phosphorelay sensor kinase activity"/>
    <property type="evidence" value="ECO:0007669"/>
    <property type="project" value="InterPro"/>
</dbReference>
<reference evidence="15 16" key="1">
    <citation type="submission" date="2016-10" db="EMBL/GenBank/DDBJ databases">
        <authorList>
            <person name="de Groot N.N."/>
        </authorList>
    </citation>
    <scope>NUCLEOTIDE SEQUENCE [LARGE SCALE GENOMIC DNA]</scope>
    <source>
        <strain evidence="15 16">DSM 20581</strain>
    </source>
</reference>
<keyword evidence="6" id="KW-0808">Transferase</keyword>
<dbReference type="Gene3D" id="3.30.565.10">
    <property type="entry name" value="Histidine kinase-like ATPase, C-terminal domain"/>
    <property type="match status" value="1"/>
</dbReference>
<name>A0A1I5W2K1_9LACT</name>
<dbReference type="InterPro" id="IPR041610">
    <property type="entry name" value="ArlS_N"/>
</dbReference>
<evidence type="ECO:0000256" key="4">
    <source>
        <dbReference type="ARBA" id="ARBA00015735"/>
    </source>
</evidence>
<dbReference type="Pfam" id="PF00512">
    <property type="entry name" value="HisKA"/>
    <property type="match status" value="1"/>
</dbReference>
<evidence type="ECO:0000256" key="10">
    <source>
        <dbReference type="ARBA" id="ARBA00023012"/>
    </source>
</evidence>
<keyword evidence="16" id="KW-1185">Reference proteome</keyword>
<evidence type="ECO:0000256" key="9">
    <source>
        <dbReference type="ARBA" id="ARBA00022989"/>
    </source>
</evidence>
<proteinExistence type="predicted"/>
<dbReference type="CDD" id="cd00082">
    <property type="entry name" value="HisKA"/>
    <property type="match status" value="1"/>
</dbReference>
<dbReference type="SMART" id="SM00304">
    <property type="entry name" value="HAMP"/>
    <property type="match status" value="1"/>
</dbReference>
<accession>A0A1I5W2K1</accession>
<dbReference type="PROSITE" id="PS50885">
    <property type="entry name" value="HAMP"/>
    <property type="match status" value="1"/>
</dbReference>
<evidence type="ECO:0000313" key="16">
    <source>
        <dbReference type="Proteomes" id="UP000199136"/>
    </source>
</evidence>
<evidence type="ECO:0000256" key="6">
    <source>
        <dbReference type="ARBA" id="ARBA00022679"/>
    </source>
</evidence>
<dbReference type="InterPro" id="IPR050398">
    <property type="entry name" value="HssS/ArlS-like"/>
</dbReference>
<dbReference type="RefSeq" id="WP_280521783.1">
    <property type="nucleotide sequence ID" value="NZ_FOXW01000002.1"/>
</dbReference>
<evidence type="ECO:0000256" key="5">
    <source>
        <dbReference type="ARBA" id="ARBA00022553"/>
    </source>
</evidence>
<evidence type="ECO:0000256" key="7">
    <source>
        <dbReference type="ARBA" id="ARBA00022692"/>
    </source>
</evidence>
<dbReference type="InterPro" id="IPR036097">
    <property type="entry name" value="HisK_dim/P_sf"/>
</dbReference>
<dbReference type="InterPro" id="IPR003660">
    <property type="entry name" value="HAMP_dom"/>
</dbReference>
<dbReference type="PROSITE" id="PS50109">
    <property type="entry name" value="HIS_KIN"/>
    <property type="match status" value="1"/>
</dbReference>
<organism evidence="15 16">
    <name type="scientific">Desemzia incerta</name>
    <dbReference type="NCBI Taxonomy" id="82801"/>
    <lineage>
        <taxon>Bacteria</taxon>
        <taxon>Bacillati</taxon>
        <taxon>Bacillota</taxon>
        <taxon>Bacilli</taxon>
        <taxon>Lactobacillales</taxon>
        <taxon>Carnobacteriaceae</taxon>
        <taxon>Desemzia</taxon>
    </lineage>
</organism>
<keyword evidence="11 12" id="KW-0472">Membrane</keyword>
<evidence type="ECO:0000313" key="15">
    <source>
        <dbReference type="EMBL" id="SFQ14008.1"/>
    </source>
</evidence>
<dbReference type="PRINTS" id="PR00344">
    <property type="entry name" value="BCTRLSENSOR"/>
</dbReference>
<dbReference type="STRING" id="82801.SAMN04488506_0732"/>
<dbReference type="Gene3D" id="1.10.287.130">
    <property type="match status" value="1"/>
</dbReference>
<dbReference type="AlphaFoldDB" id="A0A1I5W2K1"/>
<dbReference type="PANTHER" id="PTHR45528:SF12">
    <property type="entry name" value="SENSOR HISTIDINE KINASE ARSS"/>
    <property type="match status" value="1"/>
</dbReference>
<sequence>MKNFLKTRNEEENKPKRVSSLKWKWSLIVAIAIFLTYMIFSVTIFYSFRQIMFSQEDENVKEIITGVNNRLNVESAVLTKATVYQSLSPTYTPSALEIEENFDQRNLIIGQDGNYQDTLYAEMSEEGIMVRVYSPTSRLLFESRPSDVSFNPEAKLTVQLIDINGKEGISGIAPVYSSQNGILIGYIHVTNALDDYHQMSSQIISAVFTIGVFALLFSGITGFLLASKFLQPLKTMTTTMNDIRKDTQSQSRIPLGNTNDELAHLSTVFNDMLDKMQLYIEQQKQFVEDVSHELRTPVAVMEGHLKLLNRWGKEDPEILDESLSASLQEVERMKTLVQEMLDLSRAEQVEIHYKNEKTPIKQVVHQNYNNFKMLYPNFVFNLDDDLNEEIYVSIYRHHLEQILIILLDNAVKYSTDRNEVHISIASDDKFVHVAIQDFGEGMTPEDADKIFNRFYRVDKARSRHKGGNGLGLSIAKELLLGYKGNISVDSVLNHGSIFRITLPIYKETDSEL</sequence>
<dbReference type="Pfam" id="PF00672">
    <property type="entry name" value="HAMP"/>
    <property type="match status" value="1"/>
</dbReference>
<evidence type="ECO:0000256" key="3">
    <source>
        <dbReference type="ARBA" id="ARBA00012438"/>
    </source>
</evidence>
<evidence type="ECO:0000256" key="1">
    <source>
        <dbReference type="ARBA" id="ARBA00000085"/>
    </source>
</evidence>
<keyword evidence="7 12" id="KW-0812">Transmembrane</keyword>
<keyword evidence="8 15" id="KW-0418">Kinase</keyword>
<dbReference type="SMART" id="SM00387">
    <property type="entry name" value="HATPase_c"/>
    <property type="match status" value="1"/>
</dbReference>
<comment type="catalytic activity">
    <reaction evidence="1">
        <text>ATP + protein L-histidine = ADP + protein N-phospho-L-histidine.</text>
        <dbReference type="EC" id="2.7.13.3"/>
    </reaction>
</comment>
<dbReference type="Gene3D" id="6.10.340.10">
    <property type="match status" value="1"/>
</dbReference>
<gene>
    <name evidence="15" type="ORF">SAMN04488506_0732</name>
</gene>
<evidence type="ECO:0000256" key="12">
    <source>
        <dbReference type="SAM" id="Phobius"/>
    </source>
</evidence>
<dbReference type="InterPro" id="IPR004358">
    <property type="entry name" value="Sig_transdc_His_kin-like_C"/>
</dbReference>
<evidence type="ECO:0000256" key="8">
    <source>
        <dbReference type="ARBA" id="ARBA00022777"/>
    </source>
</evidence>
<feature type="domain" description="HAMP" evidence="14">
    <location>
        <begin position="227"/>
        <end position="281"/>
    </location>
</feature>
<dbReference type="EMBL" id="FOXW01000002">
    <property type="protein sequence ID" value="SFQ14008.1"/>
    <property type="molecule type" value="Genomic_DNA"/>
</dbReference>
<evidence type="ECO:0000259" key="13">
    <source>
        <dbReference type="PROSITE" id="PS50109"/>
    </source>
</evidence>
<evidence type="ECO:0000256" key="11">
    <source>
        <dbReference type="ARBA" id="ARBA00023136"/>
    </source>
</evidence>
<protein>
    <recommendedName>
        <fullName evidence="4">Signal transduction histidine-protein kinase ArlS</fullName>
        <ecNumber evidence="3">2.7.13.3</ecNumber>
    </recommendedName>
</protein>
<feature type="transmembrane region" description="Helical" evidence="12">
    <location>
        <begin position="25"/>
        <end position="48"/>
    </location>
</feature>
<dbReference type="SUPFAM" id="SSF55874">
    <property type="entry name" value="ATPase domain of HSP90 chaperone/DNA topoisomerase II/histidine kinase"/>
    <property type="match status" value="1"/>
</dbReference>
<keyword evidence="5" id="KW-0597">Phosphoprotein</keyword>
<dbReference type="Pfam" id="PF18719">
    <property type="entry name" value="ArlS_N"/>
    <property type="match status" value="1"/>
</dbReference>
<evidence type="ECO:0000259" key="14">
    <source>
        <dbReference type="PROSITE" id="PS50885"/>
    </source>
</evidence>
<keyword evidence="9 12" id="KW-1133">Transmembrane helix</keyword>
<comment type="subcellular location">
    <subcellularLocation>
        <location evidence="2">Membrane</location>
        <topology evidence="2">Multi-pass membrane protein</topology>
    </subcellularLocation>
</comment>
<dbReference type="FunFam" id="3.30.565.10:FF:000006">
    <property type="entry name" value="Sensor histidine kinase WalK"/>
    <property type="match status" value="1"/>
</dbReference>
<dbReference type="EC" id="2.7.13.3" evidence="3"/>
<evidence type="ECO:0000256" key="2">
    <source>
        <dbReference type="ARBA" id="ARBA00004141"/>
    </source>
</evidence>
<dbReference type="InterPro" id="IPR036890">
    <property type="entry name" value="HATPase_C_sf"/>
</dbReference>
<dbReference type="SUPFAM" id="SSF47384">
    <property type="entry name" value="Homodimeric domain of signal transducing histidine kinase"/>
    <property type="match status" value="1"/>
</dbReference>
<dbReference type="Proteomes" id="UP000199136">
    <property type="component" value="Unassembled WGS sequence"/>
</dbReference>
<feature type="transmembrane region" description="Helical" evidence="12">
    <location>
        <begin position="203"/>
        <end position="226"/>
    </location>
</feature>
<dbReference type="FunFam" id="1.10.287.130:FF:000001">
    <property type="entry name" value="Two-component sensor histidine kinase"/>
    <property type="match status" value="1"/>
</dbReference>
<dbReference type="CDD" id="cd06225">
    <property type="entry name" value="HAMP"/>
    <property type="match status" value="1"/>
</dbReference>
<dbReference type="GO" id="GO:0016020">
    <property type="term" value="C:membrane"/>
    <property type="evidence" value="ECO:0007669"/>
    <property type="project" value="UniProtKB-SubCell"/>
</dbReference>
<dbReference type="SMART" id="SM00388">
    <property type="entry name" value="HisKA"/>
    <property type="match status" value="1"/>
</dbReference>
<dbReference type="PANTHER" id="PTHR45528">
    <property type="entry name" value="SENSOR HISTIDINE KINASE CPXA"/>
    <property type="match status" value="1"/>
</dbReference>
<dbReference type="Pfam" id="PF02518">
    <property type="entry name" value="HATPase_c"/>
    <property type="match status" value="1"/>
</dbReference>
<keyword evidence="10" id="KW-0902">Two-component regulatory system</keyword>
<dbReference type="InterPro" id="IPR005467">
    <property type="entry name" value="His_kinase_dom"/>
</dbReference>
<dbReference type="InterPro" id="IPR003661">
    <property type="entry name" value="HisK_dim/P_dom"/>
</dbReference>